<feature type="region of interest" description="Disordered" evidence="1">
    <location>
        <begin position="81"/>
        <end position="107"/>
    </location>
</feature>
<dbReference type="AlphaFoldDB" id="A0A1I3Y4J8"/>
<keyword evidence="2" id="KW-1133">Transmembrane helix</keyword>
<feature type="compositionally biased region" description="Pro residues" evidence="1">
    <location>
        <begin position="83"/>
        <end position="92"/>
    </location>
</feature>
<keyword evidence="2" id="KW-0472">Membrane</keyword>
<dbReference type="Proteomes" id="UP000199473">
    <property type="component" value="Unassembled WGS sequence"/>
</dbReference>
<evidence type="ECO:0000313" key="3">
    <source>
        <dbReference type="EMBL" id="SFK26877.1"/>
    </source>
</evidence>
<evidence type="ECO:0000313" key="4">
    <source>
        <dbReference type="Proteomes" id="UP000199473"/>
    </source>
</evidence>
<evidence type="ECO:0000256" key="2">
    <source>
        <dbReference type="SAM" id="Phobius"/>
    </source>
</evidence>
<keyword evidence="4" id="KW-1185">Reference proteome</keyword>
<feature type="transmembrane region" description="Helical" evidence="2">
    <location>
        <begin position="54"/>
        <end position="76"/>
    </location>
</feature>
<dbReference type="EMBL" id="FOSQ01000001">
    <property type="protein sequence ID" value="SFK26877.1"/>
    <property type="molecule type" value="Genomic_DNA"/>
</dbReference>
<gene>
    <name evidence="3" type="ORF">SAMN02745775_101973</name>
</gene>
<reference evidence="3 4" key="1">
    <citation type="submission" date="2016-10" db="EMBL/GenBank/DDBJ databases">
        <authorList>
            <person name="de Groot N.N."/>
        </authorList>
    </citation>
    <scope>NUCLEOTIDE SEQUENCE [LARGE SCALE GENOMIC DNA]</scope>
    <source>
        <strain evidence="3 4">DSM 19981</strain>
    </source>
</reference>
<dbReference type="RefSeq" id="WP_092956209.1">
    <property type="nucleotide sequence ID" value="NZ_FOSQ01000001.1"/>
</dbReference>
<feature type="transmembrane region" description="Helical" evidence="2">
    <location>
        <begin position="14"/>
        <end position="34"/>
    </location>
</feature>
<proteinExistence type="predicted"/>
<sequence length="107" mass="11016">MSDPRSPAALPRRIPWLIGLAVGALSLAIAWVAAGIMPSDLPDPAPMAEAERLALTMLAVAVAALAILAGIAAFALESSLEPPVAPRRPLPATPARRPQVVTLREAA</sequence>
<dbReference type="STRING" id="1123062.SAMN02745775_101973"/>
<protein>
    <submittedName>
        <fullName evidence="3">Uncharacterized protein</fullName>
    </submittedName>
</protein>
<keyword evidence="2" id="KW-0812">Transmembrane</keyword>
<accession>A0A1I3Y4J8</accession>
<name>A0A1I3Y4J8_9PROT</name>
<organism evidence="3 4">
    <name type="scientific">Falsiroseomonas stagni DSM 19981</name>
    <dbReference type="NCBI Taxonomy" id="1123062"/>
    <lineage>
        <taxon>Bacteria</taxon>
        <taxon>Pseudomonadati</taxon>
        <taxon>Pseudomonadota</taxon>
        <taxon>Alphaproteobacteria</taxon>
        <taxon>Acetobacterales</taxon>
        <taxon>Roseomonadaceae</taxon>
        <taxon>Falsiroseomonas</taxon>
    </lineage>
</organism>
<evidence type="ECO:0000256" key="1">
    <source>
        <dbReference type="SAM" id="MobiDB-lite"/>
    </source>
</evidence>